<dbReference type="GO" id="GO:0004784">
    <property type="term" value="F:superoxide dismutase activity"/>
    <property type="evidence" value="ECO:0007669"/>
    <property type="project" value="UniProtKB-EC"/>
</dbReference>
<evidence type="ECO:0000256" key="1">
    <source>
        <dbReference type="ARBA" id="ARBA00008714"/>
    </source>
</evidence>
<dbReference type="Pfam" id="PF00081">
    <property type="entry name" value="Sod_Fe_N"/>
    <property type="match status" value="1"/>
</dbReference>
<evidence type="ECO:0000256" key="4">
    <source>
        <dbReference type="ARBA" id="ARBA00023002"/>
    </source>
</evidence>
<accession>A0A9D1AJ68</accession>
<dbReference type="InterPro" id="IPR019832">
    <property type="entry name" value="Mn/Fe_SOD_C"/>
</dbReference>
<dbReference type="GO" id="GO:0005737">
    <property type="term" value="C:cytoplasm"/>
    <property type="evidence" value="ECO:0007669"/>
    <property type="project" value="TreeGrafter"/>
</dbReference>
<dbReference type="PRINTS" id="PR01703">
    <property type="entry name" value="MNSODISMTASE"/>
</dbReference>
<keyword evidence="4 6" id="KW-0560">Oxidoreductase</keyword>
<reference evidence="9" key="2">
    <citation type="journal article" date="2021" name="PeerJ">
        <title>Extensive microbial diversity within the chicken gut microbiome revealed by metagenomics and culture.</title>
        <authorList>
            <person name="Gilroy R."/>
            <person name="Ravi A."/>
            <person name="Getino M."/>
            <person name="Pursley I."/>
            <person name="Horton D.L."/>
            <person name="Alikhan N.F."/>
            <person name="Baker D."/>
            <person name="Gharbi K."/>
            <person name="Hall N."/>
            <person name="Watson M."/>
            <person name="Adriaenssens E.M."/>
            <person name="Foster-Nyarko E."/>
            <person name="Jarju S."/>
            <person name="Secka A."/>
            <person name="Antonio M."/>
            <person name="Oren A."/>
            <person name="Chaudhuri R.R."/>
            <person name="La Ragione R."/>
            <person name="Hildebrand F."/>
            <person name="Pallen M.J."/>
        </authorList>
    </citation>
    <scope>NUCLEOTIDE SEQUENCE</scope>
    <source>
        <strain evidence="9">CHK184-25365</strain>
    </source>
</reference>
<evidence type="ECO:0000256" key="5">
    <source>
        <dbReference type="PIRSR" id="PIRSR000349-1"/>
    </source>
</evidence>
<dbReference type="InterPro" id="IPR001189">
    <property type="entry name" value="Mn/Fe_SOD"/>
</dbReference>
<dbReference type="Gene3D" id="3.55.40.20">
    <property type="entry name" value="Iron/manganese superoxide dismutase, C-terminal domain"/>
    <property type="match status" value="1"/>
</dbReference>
<dbReference type="PROSITE" id="PS00088">
    <property type="entry name" value="SOD_MN"/>
    <property type="match status" value="1"/>
</dbReference>
<dbReference type="SUPFAM" id="SSF54719">
    <property type="entry name" value="Fe,Mn superoxide dismutase (SOD), C-terminal domain"/>
    <property type="match status" value="1"/>
</dbReference>
<dbReference type="AlphaFoldDB" id="A0A9D1AJ68"/>
<dbReference type="FunFam" id="3.55.40.20:FF:000004">
    <property type="entry name" value="Superoxide dismutase [Fe]"/>
    <property type="match status" value="1"/>
</dbReference>
<feature type="binding site" evidence="5">
    <location>
        <position position="169"/>
    </location>
    <ligand>
        <name>Mn(2+)</name>
        <dbReference type="ChEBI" id="CHEBI:29035"/>
    </ligand>
</feature>
<evidence type="ECO:0000256" key="2">
    <source>
        <dbReference type="ARBA" id="ARBA00012682"/>
    </source>
</evidence>
<feature type="binding site" evidence="5">
    <location>
        <position position="87"/>
    </location>
    <ligand>
        <name>Mn(2+)</name>
        <dbReference type="ChEBI" id="CHEBI:29035"/>
    </ligand>
</feature>
<dbReference type="EMBL" id="DVGY01000136">
    <property type="protein sequence ID" value="HIR41377.1"/>
    <property type="molecule type" value="Genomic_DNA"/>
</dbReference>
<reference evidence="9" key="1">
    <citation type="submission" date="2020-10" db="EMBL/GenBank/DDBJ databases">
        <authorList>
            <person name="Gilroy R."/>
        </authorList>
    </citation>
    <scope>NUCLEOTIDE SEQUENCE</scope>
    <source>
        <strain evidence="9">CHK184-25365</strain>
    </source>
</reference>
<dbReference type="Gene3D" id="1.10.287.990">
    <property type="entry name" value="Fe,Mn superoxide dismutase (SOD) domain"/>
    <property type="match status" value="1"/>
</dbReference>
<dbReference type="InterPro" id="IPR019831">
    <property type="entry name" value="Mn/Fe_SOD_N"/>
</dbReference>
<dbReference type="InterPro" id="IPR019833">
    <property type="entry name" value="Mn/Fe_SOD_BS"/>
</dbReference>
<sequence length="212" mass="24557">MQNKYYPFINQPLPYDYQALEPFIDEKTMHLHHDRHLQTYIDNLNAILEKEPKLQRLSLTQLIQISGRLPCPLQTSIRNNAGGVYNHRFFFQGMANPAPPPSKGTLLQAICQKFGSLDAFLEAFQNAALSVFGSGYAWLVWGQRGLQIVTTPNQNCPVEQGLQPILVIDVWEHAYYLKHYNLRKDYIQDWMQVINWEQAQQRLEAGRPKQGM</sequence>
<name>A0A9D1AJ68_9FIRM</name>
<dbReference type="SUPFAM" id="SSF46609">
    <property type="entry name" value="Fe,Mn superoxide dismutase (SOD), N-terminal domain"/>
    <property type="match status" value="1"/>
</dbReference>
<comment type="similarity">
    <text evidence="1 6">Belongs to the iron/manganese superoxide dismutase family.</text>
</comment>
<evidence type="ECO:0000256" key="6">
    <source>
        <dbReference type="RuleBase" id="RU000414"/>
    </source>
</evidence>
<protein>
    <recommendedName>
        <fullName evidence="2 6">Superoxide dismutase</fullName>
        <ecNumber evidence="2 6">1.15.1.1</ecNumber>
    </recommendedName>
</protein>
<dbReference type="PIRSF" id="PIRSF000349">
    <property type="entry name" value="SODismutase"/>
    <property type="match status" value="1"/>
</dbReference>
<gene>
    <name evidence="9" type="ORF">IAB36_06085</name>
</gene>
<comment type="function">
    <text evidence="6">Destroys radicals which are normally produced within the cells and which are toxic to biological systems.</text>
</comment>
<dbReference type="PANTHER" id="PTHR43595">
    <property type="entry name" value="37S RIBOSOMAL PROTEIN S26, MITOCHONDRIAL"/>
    <property type="match status" value="1"/>
</dbReference>
<dbReference type="EC" id="1.15.1.1" evidence="2 6"/>
<dbReference type="InterPro" id="IPR036314">
    <property type="entry name" value="SOD_C_sf"/>
</dbReference>
<feature type="binding site" evidence="5">
    <location>
        <position position="32"/>
    </location>
    <ligand>
        <name>Mn(2+)</name>
        <dbReference type="ChEBI" id="CHEBI:29035"/>
    </ligand>
</feature>
<dbReference type="InterPro" id="IPR036324">
    <property type="entry name" value="Mn/Fe_SOD_N_sf"/>
</dbReference>
<dbReference type="GO" id="GO:0046872">
    <property type="term" value="F:metal ion binding"/>
    <property type="evidence" value="ECO:0007669"/>
    <property type="project" value="UniProtKB-KW"/>
</dbReference>
<comment type="caution">
    <text evidence="9">The sequence shown here is derived from an EMBL/GenBank/DDBJ whole genome shotgun (WGS) entry which is preliminary data.</text>
</comment>
<evidence type="ECO:0000259" key="8">
    <source>
        <dbReference type="Pfam" id="PF02777"/>
    </source>
</evidence>
<keyword evidence="3 5" id="KW-0479">Metal-binding</keyword>
<comment type="catalytic activity">
    <reaction evidence="6">
        <text>2 superoxide + 2 H(+) = H2O2 + O2</text>
        <dbReference type="Rhea" id="RHEA:20696"/>
        <dbReference type="ChEBI" id="CHEBI:15378"/>
        <dbReference type="ChEBI" id="CHEBI:15379"/>
        <dbReference type="ChEBI" id="CHEBI:16240"/>
        <dbReference type="ChEBI" id="CHEBI:18421"/>
        <dbReference type="EC" id="1.15.1.1"/>
    </reaction>
</comment>
<evidence type="ECO:0000256" key="3">
    <source>
        <dbReference type="ARBA" id="ARBA00022723"/>
    </source>
</evidence>
<evidence type="ECO:0000313" key="9">
    <source>
        <dbReference type="EMBL" id="HIR41377.1"/>
    </source>
</evidence>
<organism evidence="9 10">
    <name type="scientific">Candidatus Egerieicola pullicola</name>
    <dbReference type="NCBI Taxonomy" id="2840775"/>
    <lineage>
        <taxon>Bacteria</taxon>
        <taxon>Bacillati</taxon>
        <taxon>Bacillota</taxon>
        <taxon>Clostridia</taxon>
        <taxon>Eubacteriales</taxon>
        <taxon>Oscillospiraceae</taxon>
        <taxon>Oscillospiraceae incertae sedis</taxon>
        <taxon>Candidatus Egerieicola</taxon>
    </lineage>
</organism>
<proteinExistence type="inferred from homology"/>
<feature type="domain" description="Manganese/iron superoxide dismutase C-terminal" evidence="8">
    <location>
        <begin position="103"/>
        <end position="202"/>
    </location>
</feature>
<feature type="domain" description="Manganese/iron superoxide dismutase N-terminal" evidence="7">
    <location>
        <begin position="12"/>
        <end position="95"/>
    </location>
</feature>
<dbReference type="Proteomes" id="UP000886749">
    <property type="component" value="Unassembled WGS sequence"/>
</dbReference>
<evidence type="ECO:0000313" key="10">
    <source>
        <dbReference type="Proteomes" id="UP000886749"/>
    </source>
</evidence>
<dbReference type="Pfam" id="PF02777">
    <property type="entry name" value="Sod_Fe_C"/>
    <property type="match status" value="1"/>
</dbReference>
<feature type="binding site" evidence="5">
    <location>
        <position position="173"/>
    </location>
    <ligand>
        <name>Mn(2+)</name>
        <dbReference type="ChEBI" id="CHEBI:29035"/>
    </ligand>
</feature>
<dbReference type="PANTHER" id="PTHR43595:SF2">
    <property type="entry name" value="SMALL RIBOSOMAL SUBUNIT PROTEIN MS42"/>
    <property type="match status" value="1"/>
</dbReference>
<evidence type="ECO:0000259" key="7">
    <source>
        <dbReference type="Pfam" id="PF00081"/>
    </source>
</evidence>